<evidence type="ECO:0000256" key="4">
    <source>
        <dbReference type="ARBA" id="ARBA00022807"/>
    </source>
</evidence>
<keyword evidence="3 7" id="KW-0378">Hydrolase</keyword>
<dbReference type="Pfam" id="PF00877">
    <property type="entry name" value="NLPC_P60"/>
    <property type="match status" value="1"/>
</dbReference>
<dbReference type="GO" id="GO:0008234">
    <property type="term" value="F:cysteine-type peptidase activity"/>
    <property type="evidence" value="ECO:0007669"/>
    <property type="project" value="UniProtKB-KW"/>
</dbReference>
<gene>
    <name evidence="7" type="ORF">SAMN05444695_102209</name>
</gene>
<dbReference type="Gene3D" id="3.90.1720.10">
    <property type="entry name" value="endopeptidase domain like (from Nostoc punctiforme)"/>
    <property type="match status" value="1"/>
</dbReference>
<dbReference type="EMBL" id="FNDN01000002">
    <property type="protein sequence ID" value="SDH53046.1"/>
    <property type="molecule type" value="Genomic_DNA"/>
</dbReference>
<dbReference type="PROSITE" id="PS51935">
    <property type="entry name" value="NLPC_P60"/>
    <property type="match status" value="1"/>
</dbReference>
<dbReference type="SUPFAM" id="SSF54001">
    <property type="entry name" value="Cysteine proteinases"/>
    <property type="match status" value="1"/>
</dbReference>
<dbReference type="RefSeq" id="WP_072737713.1">
    <property type="nucleotide sequence ID" value="NZ_CP048813.1"/>
</dbReference>
<dbReference type="PANTHER" id="PTHR47359">
    <property type="entry name" value="PEPTIDOGLYCAN DL-ENDOPEPTIDASE CWLO"/>
    <property type="match status" value="1"/>
</dbReference>
<organism evidence="7 8">
    <name type="scientific">Rhodococcus triatomae</name>
    <dbReference type="NCBI Taxonomy" id="300028"/>
    <lineage>
        <taxon>Bacteria</taxon>
        <taxon>Bacillati</taxon>
        <taxon>Actinomycetota</taxon>
        <taxon>Actinomycetes</taxon>
        <taxon>Mycobacteriales</taxon>
        <taxon>Nocardiaceae</taxon>
        <taxon>Rhodococcus</taxon>
    </lineage>
</organism>
<dbReference type="GO" id="GO:0006508">
    <property type="term" value="P:proteolysis"/>
    <property type="evidence" value="ECO:0007669"/>
    <property type="project" value="UniProtKB-KW"/>
</dbReference>
<dbReference type="PANTHER" id="PTHR47359:SF3">
    <property type="entry name" value="NLP_P60 DOMAIN-CONTAINING PROTEIN-RELATED"/>
    <property type="match status" value="1"/>
</dbReference>
<dbReference type="InterPro" id="IPR038765">
    <property type="entry name" value="Papain-like_cys_pep_sf"/>
</dbReference>
<keyword evidence="4" id="KW-0788">Thiol protease</keyword>
<sequence length="186" mass="18639">MASLVSTRSVKRVAVIGALAAGAFTMTAVPATADPITIPGVGTFDIPGVVIPPEIQNALTPPGGAPAAPAPQVSVGDKAVQAAESKLGAPYVYGAAGPDSFDCSGLIQWAFKQAGLNVPRTSYEQASAGSPVSQSDLKPGDVVSFYGGSHSGIYAGNGNVIHASTSGQPVKVAPISSMPYDGARRF</sequence>
<feature type="domain" description="NlpC/P60" evidence="6">
    <location>
        <begin position="73"/>
        <end position="186"/>
    </location>
</feature>
<dbReference type="AlphaFoldDB" id="A0A1G8D5P0"/>
<dbReference type="Proteomes" id="UP000183263">
    <property type="component" value="Unassembled WGS sequence"/>
</dbReference>
<evidence type="ECO:0000259" key="6">
    <source>
        <dbReference type="PROSITE" id="PS51935"/>
    </source>
</evidence>
<keyword evidence="8" id="KW-1185">Reference proteome</keyword>
<proteinExistence type="inferred from homology"/>
<keyword evidence="2" id="KW-0645">Protease</keyword>
<evidence type="ECO:0000313" key="8">
    <source>
        <dbReference type="Proteomes" id="UP000183263"/>
    </source>
</evidence>
<protein>
    <submittedName>
        <fullName evidence="7">Cell wall-associated hydrolase, NlpC family</fullName>
    </submittedName>
</protein>
<feature type="signal peptide" evidence="5">
    <location>
        <begin position="1"/>
        <end position="33"/>
    </location>
</feature>
<dbReference type="InterPro" id="IPR051794">
    <property type="entry name" value="PG_Endopeptidase_C40"/>
</dbReference>
<evidence type="ECO:0000256" key="1">
    <source>
        <dbReference type="ARBA" id="ARBA00007074"/>
    </source>
</evidence>
<reference evidence="7 8" key="1">
    <citation type="submission" date="2016-10" db="EMBL/GenBank/DDBJ databases">
        <authorList>
            <person name="de Groot N.N."/>
        </authorList>
    </citation>
    <scope>NUCLEOTIDE SEQUENCE [LARGE SCALE GENOMIC DNA]</scope>
    <source>
        <strain evidence="7 8">DSM 44892</strain>
    </source>
</reference>
<feature type="chain" id="PRO_5010245235" evidence="5">
    <location>
        <begin position="34"/>
        <end position="186"/>
    </location>
</feature>
<accession>A0A1G8D5P0</accession>
<evidence type="ECO:0000313" key="7">
    <source>
        <dbReference type="EMBL" id="SDH53046.1"/>
    </source>
</evidence>
<evidence type="ECO:0000256" key="3">
    <source>
        <dbReference type="ARBA" id="ARBA00022801"/>
    </source>
</evidence>
<evidence type="ECO:0000256" key="2">
    <source>
        <dbReference type="ARBA" id="ARBA00022670"/>
    </source>
</evidence>
<keyword evidence="5" id="KW-0732">Signal</keyword>
<dbReference type="InterPro" id="IPR000064">
    <property type="entry name" value="NLP_P60_dom"/>
</dbReference>
<evidence type="ECO:0000256" key="5">
    <source>
        <dbReference type="SAM" id="SignalP"/>
    </source>
</evidence>
<name>A0A1G8D5P0_9NOCA</name>
<comment type="similarity">
    <text evidence="1">Belongs to the peptidase C40 family.</text>
</comment>